<organism evidence="8 9">
    <name type="scientific">Actinidia rufa</name>
    <dbReference type="NCBI Taxonomy" id="165716"/>
    <lineage>
        <taxon>Eukaryota</taxon>
        <taxon>Viridiplantae</taxon>
        <taxon>Streptophyta</taxon>
        <taxon>Embryophyta</taxon>
        <taxon>Tracheophyta</taxon>
        <taxon>Spermatophyta</taxon>
        <taxon>Magnoliopsida</taxon>
        <taxon>eudicotyledons</taxon>
        <taxon>Gunneridae</taxon>
        <taxon>Pentapetalae</taxon>
        <taxon>asterids</taxon>
        <taxon>Ericales</taxon>
        <taxon>Actinidiaceae</taxon>
        <taxon>Actinidia</taxon>
    </lineage>
</organism>
<dbReference type="OrthoDB" id="417550at2759"/>
<dbReference type="EMBL" id="BJWL01000021">
    <property type="protein sequence ID" value="GFZ10503.1"/>
    <property type="molecule type" value="Genomic_DNA"/>
</dbReference>
<dbReference type="GO" id="GO:0051903">
    <property type="term" value="F:S-(hydroxymethyl)glutathione dehydrogenase [NAD(P)+] activity"/>
    <property type="evidence" value="ECO:0007669"/>
    <property type="project" value="TreeGrafter"/>
</dbReference>
<keyword evidence="3 5" id="KW-0862">Zinc</keyword>
<evidence type="ECO:0000259" key="6">
    <source>
        <dbReference type="Pfam" id="PF00107"/>
    </source>
</evidence>
<dbReference type="PANTHER" id="PTHR43880">
    <property type="entry name" value="ALCOHOL DEHYDROGENASE"/>
    <property type="match status" value="1"/>
</dbReference>
<dbReference type="InterPro" id="IPR013154">
    <property type="entry name" value="ADH-like_N"/>
</dbReference>
<gene>
    <name evidence="8" type="ORF">Acr_21g0011020</name>
</gene>
<evidence type="ECO:0000256" key="2">
    <source>
        <dbReference type="ARBA" id="ARBA00022723"/>
    </source>
</evidence>
<proteinExistence type="inferred from homology"/>
<feature type="domain" description="Alcohol dehydrogenase-like N-terminal" evidence="7">
    <location>
        <begin position="42"/>
        <end position="109"/>
    </location>
</feature>
<evidence type="ECO:0000256" key="3">
    <source>
        <dbReference type="ARBA" id="ARBA00022833"/>
    </source>
</evidence>
<protein>
    <submittedName>
        <fullName evidence="8">Zinc-binding alcohol dehydrogenase family protein</fullName>
    </submittedName>
</protein>
<evidence type="ECO:0000256" key="1">
    <source>
        <dbReference type="ARBA" id="ARBA00001947"/>
    </source>
</evidence>
<dbReference type="InterPro" id="IPR013149">
    <property type="entry name" value="ADH-like_C"/>
</dbReference>
<reference evidence="8 9" key="1">
    <citation type="submission" date="2019-07" db="EMBL/GenBank/DDBJ databases">
        <title>De Novo Assembly of kiwifruit Actinidia rufa.</title>
        <authorList>
            <person name="Sugita-Konishi S."/>
            <person name="Sato K."/>
            <person name="Mori E."/>
            <person name="Abe Y."/>
            <person name="Kisaki G."/>
            <person name="Hamano K."/>
            <person name="Suezawa K."/>
            <person name="Otani M."/>
            <person name="Fukuda T."/>
            <person name="Manabe T."/>
            <person name="Gomi K."/>
            <person name="Tabuchi M."/>
            <person name="Akimitsu K."/>
            <person name="Kataoka I."/>
        </authorList>
    </citation>
    <scope>NUCLEOTIDE SEQUENCE [LARGE SCALE GENOMIC DNA]</scope>
    <source>
        <strain evidence="9">cv. Fuchu</strain>
    </source>
</reference>
<sequence length="277" mass="30025">MEDSGKESTKTAGKPIRCRAAIGREAGEPLVIEEVMVAPPEAHEVRIRILCTSLCHSDITFWKMKGPLGYFPRIFGHEAIGVVESIGENVDELTEGDMVIPSFMADCGEWVGAAWRTADVEAGSTVAIFGLGAIGLAVAEGARLRGASRIIGVDVNPDKFEIGKTFGLTDFVNPASCKDKTLSEGWGKTVVLGVDKPGAQLSLNSFEVLHSGKILTGSLFGGLKAKSDIPILVKRYMDKELQLDEFVTHEVSFEDINIAFDLLHEGQCLRCVIWMNK</sequence>
<evidence type="ECO:0000313" key="9">
    <source>
        <dbReference type="Proteomes" id="UP000585474"/>
    </source>
</evidence>
<comment type="cofactor">
    <cofactor evidence="1 5">
        <name>Zn(2+)</name>
        <dbReference type="ChEBI" id="CHEBI:29105"/>
    </cofactor>
</comment>
<dbReference type="FunFam" id="3.40.50.720:FF:001449">
    <property type="entry name" value="Uncharacterized protein"/>
    <property type="match status" value="1"/>
</dbReference>
<dbReference type="PANTHER" id="PTHR43880:SF7">
    <property type="entry name" value="ALCOHOL DEHYDROGENASE-LIKE 7"/>
    <property type="match status" value="1"/>
</dbReference>
<evidence type="ECO:0000259" key="7">
    <source>
        <dbReference type="Pfam" id="PF08240"/>
    </source>
</evidence>
<comment type="similarity">
    <text evidence="5">Belongs to the zinc-containing alcohol dehydrogenase family.</text>
</comment>
<dbReference type="InterPro" id="IPR036291">
    <property type="entry name" value="NAD(P)-bd_dom_sf"/>
</dbReference>
<dbReference type="Pfam" id="PF00107">
    <property type="entry name" value="ADH_zinc_N"/>
    <property type="match status" value="1"/>
</dbReference>
<dbReference type="InterPro" id="IPR002328">
    <property type="entry name" value="ADH_Zn_CS"/>
</dbReference>
<evidence type="ECO:0000313" key="8">
    <source>
        <dbReference type="EMBL" id="GFZ10503.1"/>
    </source>
</evidence>
<keyword evidence="2 5" id="KW-0479">Metal-binding</keyword>
<keyword evidence="9" id="KW-1185">Reference proteome</keyword>
<accession>A0A7J0GI63</accession>
<dbReference type="Pfam" id="PF08240">
    <property type="entry name" value="ADH_N"/>
    <property type="match status" value="1"/>
</dbReference>
<keyword evidence="4" id="KW-0560">Oxidoreductase</keyword>
<name>A0A7J0GI63_9ERIC</name>
<dbReference type="PROSITE" id="PS00059">
    <property type="entry name" value="ADH_ZINC"/>
    <property type="match status" value="1"/>
</dbReference>
<evidence type="ECO:0000256" key="5">
    <source>
        <dbReference type="RuleBase" id="RU361277"/>
    </source>
</evidence>
<feature type="domain" description="Alcohol dehydrogenase-like C-terminal" evidence="6">
    <location>
        <begin position="133"/>
        <end position="176"/>
    </location>
</feature>
<dbReference type="GO" id="GO:0046294">
    <property type="term" value="P:formaldehyde catabolic process"/>
    <property type="evidence" value="ECO:0007669"/>
    <property type="project" value="TreeGrafter"/>
</dbReference>
<dbReference type="Gene3D" id="3.40.50.720">
    <property type="entry name" value="NAD(P)-binding Rossmann-like Domain"/>
    <property type="match status" value="2"/>
</dbReference>
<dbReference type="GO" id="GO:0008270">
    <property type="term" value="F:zinc ion binding"/>
    <property type="evidence" value="ECO:0007669"/>
    <property type="project" value="InterPro"/>
</dbReference>
<evidence type="ECO:0000256" key="4">
    <source>
        <dbReference type="ARBA" id="ARBA00023002"/>
    </source>
</evidence>
<dbReference type="SUPFAM" id="SSF51735">
    <property type="entry name" value="NAD(P)-binding Rossmann-fold domains"/>
    <property type="match status" value="1"/>
</dbReference>
<dbReference type="Gene3D" id="3.90.180.10">
    <property type="entry name" value="Medium-chain alcohol dehydrogenases, catalytic domain"/>
    <property type="match status" value="2"/>
</dbReference>
<dbReference type="GO" id="GO:0005829">
    <property type="term" value="C:cytosol"/>
    <property type="evidence" value="ECO:0007669"/>
    <property type="project" value="TreeGrafter"/>
</dbReference>
<dbReference type="Proteomes" id="UP000585474">
    <property type="component" value="Unassembled WGS sequence"/>
</dbReference>
<dbReference type="SUPFAM" id="SSF50129">
    <property type="entry name" value="GroES-like"/>
    <property type="match status" value="2"/>
</dbReference>
<dbReference type="AlphaFoldDB" id="A0A7J0GI63"/>
<dbReference type="InterPro" id="IPR011032">
    <property type="entry name" value="GroES-like_sf"/>
</dbReference>
<comment type="caution">
    <text evidence="8">The sequence shown here is derived from an EMBL/GenBank/DDBJ whole genome shotgun (WGS) entry which is preliminary data.</text>
</comment>